<sequence length="97" mass="11230">MHLKPNFIMQIATFIHLCEGFLGMVPHFNLWRALYHLRAYSNKDTPDVVGRAAFLLRQGGRYPEAVFRDSNKRWAEEWFVEANPVPAPCLTPASRRS</sequence>
<reference evidence="3" key="1">
    <citation type="journal article" date="2019" name="Nat. Commun.">
        <title>The genome of broomcorn millet.</title>
        <authorList>
            <person name="Zou C."/>
            <person name="Miki D."/>
            <person name="Li D."/>
            <person name="Tang Q."/>
            <person name="Xiao L."/>
            <person name="Rajput S."/>
            <person name="Deng P."/>
            <person name="Jia W."/>
            <person name="Huang R."/>
            <person name="Zhang M."/>
            <person name="Sun Y."/>
            <person name="Hu J."/>
            <person name="Fu X."/>
            <person name="Schnable P.S."/>
            <person name="Li F."/>
            <person name="Zhang H."/>
            <person name="Feng B."/>
            <person name="Zhu X."/>
            <person name="Liu R."/>
            <person name="Schnable J.C."/>
            <person name="Zhu J.-K."/>
            <person name="Zhang H."/>
        </authorList>
    </citation>
    <scope>NUCLEOTIDE SEQUENCE [LARGE SCALE GENOMIC DNA]</scope>
</reference>
<evidence type="ECO:0000259" key="1">
    <source>
        <dbReference type="Pfam" id="PF04195"/>
    </source>
</evidence>
<dbReference type="AlphaFoldDB" id="A0A3L6SSS3"/>
<dbReference type="EMBL" id="PQIB02000003">
    <property type="protein sequence ID" value="RLN27472.1"/>
    <property type="molecule type" value="Genomic_DNA"/>
</dbReference>
<dbReference type="Pfam" id="PF04195">
    <property type="entry name" value="Transposase_28"/>
    <property type="match status" value="1"/>
</dbReference>
<dbReference type="PANTHER" id="PTHR33026">
    <property type="entry name" value="OS06G0360600 PROTEIN"/>
    <property type="match status" value="1"/>
</dbReference>
<dbReference type="Proteomes" id="UP000275267">
    <property type="component" value="Unassembled WGS sequence"/>
</dbReference>
<comment type="caution">
    <text evidence="2">The sequence shown here is derived from an EMBL/GenBank/DDBJ whole genome shotgun (WGS) entry which is preliminary data.</text>
</comment>
<name>A0A3L6SSS3_PANMI</name>
<gene>
    <name evidence="2" type="ORF">C2845_PM05G20070</name>
</gene>
<dbReference type="PANTHER" id="PTHR33026:SF7">
    <property type="entry name" value="OS03G0100275 PROTEIN"/>
    <property type="match status" value="1"/>
</dbReference>
<feature type="domain" description="Transposase (putative) gypsy type" evidence="1">
    <location>
        <begin position="1"/>
        <end position="38"/>
    </location>
</feature>
<accession>A0A3L6SSS3</accession>
<organism evidence="2 3">
    <name type="scientific">Panicum miliaceum</name>
    <name type="common">Proso millet</name>
    <name type="synonym">Broomcorn millet</name>
    <dbReference type="NCBI Taxonomy" id="4540"/>
    <lineage>
        <taxon>Eukaryota</taxon>
        <taxon>Viridiplantae</taxon>
        <taxon>Streptophyta</taxon>
        <taxon>Embryophyta</taxon>
        <taxon>Tracheophyta</taxon>
        <taxon>Spermatophyta</taxon>
        <taxon>Magnoliopsida</taxon>
        <taxon>Liliopsida</taxon>
        <taxon>Poales</taxon>
        <taxon>Poaceae</taxon>
        <taxon>PACMAD clade</taxon>
        <taxon>Panicoideae</taxon>
        <taxon>Panicodae</taxon>
        <taxon>Paniceae</taxon>
        <taxon>Panicinae</taxon>
        <taxon>Panicum</taxon>
        <taxon>Panicum sect. Panicum</taxon>
    </lineage>
</organism>
<evidence type="ECO:0000313" key="3">
    <source>
        <dbReference type="Proteomes" id="UP000275267"/>
    </source>
</evidence>
<protein>
    <submittedName>
        <fullName evidence="2">Gypsy-type retrotransposon protein</fullName>
    </submittedName>
</protein>
<keyword evidence="3" id="KW-1185">Reference proteome</keyword>
<evidence type="ECO:0000313" key="2">
    <source>
        <dbReference type="EMBL" id="RLN27472.1"/>
    </source>
</evidence>
<dbReference type="InterPro" id="IPR007321">
    <property type="entry name" value="Transposase_28"/>
</dbReference>
<dbReference type="OrthoDB" id="685425at2759"/>
<proteinExistence type="predicted"/>